<evidence type="ECO:0000259" key="2">
    <source>
        <dbReference type="Pfam" id="PF00561"/>
    </source>
</evidence>
<dbReference type="PANTHER" id="PTHR43433:SF5">
    <property type="entry name" value="AB HYDROLASE-1 DOMAIN-CONTAINING PROTEIN"/>
    <property type="match status" value="1"/>
</dbReference>
<dbReference type="PANTHER" id="PTHR43433">
    <property type="entry name" value="HYDROLASE, ALPHA/BETA FOLD FAMILY PROTEIN"/>
    <property type="match status" value="1"/>
</dbReference>
<dbReference type="EMBL" id="JACHIG010000003">
    <property type="protein sequence ID" value="MBB5032424.1"/>
    <property type="molecule type" value="Genomic_DNA"/>
</dbReference>
<dbReference type="Proteomes" id="UP000590740">
    <property type="component" value="Unassembled WGS sequence"/>
</dbReference>
<dbReference type="SUPFAM" id="SSF53474">
    <property type="entry name" value="alpha/beta-Hydrolases"/>
    <property type="match status" value="1"/>
</dbReference>
<comment type="caution">
    <text evidence="3">The sequence shown here is derived from an EMBL/GenBank/DDBJ whole genome shotgun (WGS) entry which is preliminary data.</text>
</comment>
<dbReference type="InterPro" id="IPR050471">
    <property type="entry name" value="AB_hydrolase"/>
</dbReference>
<organism evidence="3 4">
    <name type="scientific">Prosthecobacter vanneervenii</name>
    <dbReference type="NCBI Taxonomy" id="48466"/>
    <lineage>
        <taxon>Bacteria</taxon>
        <taxon>Pseudomonadati</taxon>
        <taxon>Verrucomicrobiota</taxon>
        <taxon>Verrucomicrobiia</taxon>
        <taxon>Verrucomicrobiales</taxon>
        <taxon>Verrucomicrobiaceae</taxon>
        <taxon>Prosthecobacter</taxon>
    </lineage>
</organism>
<reference evidence="3 4" key="1">
    <citation type="submission" date="2020-08" db="EMBL/GenBank/DDBJ databases">
        <title>Genomic Encyclopedia of Type Strains, Phase IV (KMG-IV): sequencing the most valuable type-strain genomes for metagenomic binning, comparative biology and taxonomic classification.</title>
        <authorList>
            <person name="Goeker M."/>
        </authorList>
    </citation>
    <scope>NUCLEOTIDE SEQUENCE [LARGE SCALE GENOMIC DNA]</scope>
    <source>
        <strain evidence="3 4">DSM 12252</strain>
    </source>
</reference>
<evidence type="ECO:0000313" key="4">
    <source>
        <dbReference type="Proteomes" id="UP000590740"/>
    </source>
</evidence>
<dbReference type="AlphaFoldDB" id="A0A7W7YAC1"/>
<keyword evidence="1" id="KW-0732">Signal</keyword>
<sequence>MKSCLSLICLLVVTAAAWADEFTSGDVKIFYTVQGSGKPVVLIHGLHSSGAMNWTMPGITAALAQTHRVIVVDCRGHGKSDKPQTEDAYGAAMAEDVVALLDHLDIRRAHIVGYSMGGMIALKTAVLHPERVQGLLLCGMGWLPDGSALQGFWEHIPVRKRLLGGSSGSACMKGMARLAVTEAEVKALQMPTAVIVGDHDPVDRLYVAPLTQIRPGWPVTKIAGAGHLTGVVKPDFRDAVVKAIASFEN</sequence>
<dbReference type="GO" id="GO:0046503">
    <property type="term" value="P:glycerolipid catabolic process"/>
    <property type="evidence" value="ECO:0007669"/>
    <property type="project" value="TreeGrafter"/>
</dbReference>
<gene>
    <name evidence="3" type="ORF">HNQ65_002001</name>
</gene>
<dbReference type="GO" id="GO:0004806">
    <property type="term" value="F:triacylglycerol lipase activity"/>
    <property type="evidence" value="ECO:0007669"/>
    <property type="project" value="TreeGrafter"/>
</dbReference>
<feature type="domain" description="AB hydrolase-1" evidence="2">
    <location>
        <begin position="38"/>
        <end position="153"/>
    </location>
</feature>
<dbReference type="InterPro" id="IPR029058">
    <property type="entry name" value="AB_hydrolase_fold"/>
</dbReference>
<protein>
    <submittedName>
        <fullName evidence="3">Pimeloyl-ACP methyl ester carboxylesterase</fullName>
    </submittedName>
</protein>
<evidence type="ECO:0000313" key="3">
    <source>
        <dbReference type="EMBL" id="MBB5032424.1"/>
    </source>
</evidence>
<dbReference type="PRINTS" id="PR00111">
    <property type="entry name" value="ABHYDROLASE"/>
</dbReference>
<evidence type="ECO:0000256" key="1">
    <source>
        <dbReference type="SAM" id="SignalP"/>
    </source>
</evidence>
<proteinExistence type="predicted"/>
<accession>A0A7W7YAC1</accession>
<dbReference type="Gene3D" id="3.40.50.1820">
    <property type="entry name" value="alpha/beta hydrolase"/>
    <property type="match status" value="1"/>
</dbReference>
<dbReference type="RefSeq" id="WP_184339351.1">
    <property type="nucleotide sequence ID" value="NZ_JACHIG010000003.1"/>
</dbReference>
<name>A0A7W7YAC1_9BACT</name>
<dbReference type="InterPro" id="IPR000073">
    <property type="entry name" value="AB_hydrolase_1"/>
</dbReference>
<feature type="chain" id="PRO_5030543892" evidence="1">
    <location>
        <begin position="20"/>
        <end position="249"/>
    </location>
</feature>
<keyword evidence="4" id="KW-1185">Reference proteome</keyword>
<feature type="signal peptide" evidence="1">
    <location>
        <begin position="1"/>
        <end position="19"/>
    </location>
</feature>
<dbReference type="Pfam" id="PF00561">
    <property type="entry name" value="Abhydrolase_1"/>
    <property type="match status" value="1"/>
</dbReference>